<evidence type="ECO:0000313" key="2">
    <source>
        <dbReference type="Proteomes" id="UP000510842"/>
    </source>
</evidence>
<gene>
    <name evidence="1" type="ORF">PEMO_0270</name>
</gene>
<dbReference type="InterPro" id="IPR014721">
    <property type="entry name" value="Ribsml_uS5_D2-typ_fold_subgr"/>
</dbReference>
<name>A0A6S6S5F6_9GAMM</name>
<dbReference type="AlphaFoldDB" id="A0A6S6S5F6"/>
<dbReference type="SUPFAM" id="SSF54211">
    <property type="entry name" value="Ribosomal protein S5 domain 2-like"/>
    <property type="match status" value="1"/>
</dbReference>
<keyword evidence="2" id="KW-1185">Reference proteome</keyword>
<proteinExistence type="predicted"/>
<organism evidence="1 2">
    <name type="scientific">Candidatus Portiera aleyrodidarum</name>
    <name type="common">primary endosymbiont of Bemisia tabaci</name>
    <dbReference type="NCBI Taxonomy" id="91844"/>
    <lineage>
        <taxon>Bacteria</taxon>
        <taxon>Pseudomonadati</taxon>
        <taxon>Pseudomonadota</taxon>
        <taxon>Gammaproteobacteria</taxon>
        <taxon>Candidatus Johnevansiales</taxon>
        <taxon>Candidatus Johnevansiaceae</taxon>
        <taxon>Candidatus Portiera</taxon>
    </lineage>
</organism>
<evidence type="ECO:0000313" key="1">
    <source>
        <dbReference type="EMBL" id="CAA3708831.1"/>
    </source>
</evidence>
<dbReference type="RefSeq" id="WP_180824975.1">
    <property type="nucleotide sequence ID" value="NZ_LR744089.1"/>
</dbReference>
<dbReference type="Gene3D" id="3.30.230.10">
    <property type="match status" value="1"/>
</dbReference>
<sequence>MKYKIQKKLKTIHNKINNIYNFKLINKNFICIGFLQNNKKYFIYMYYIKNKVNNNKSVNRNLLKRLFKEYIRVFQYNLINVYIILYIKKYIFKKIIYILLNKLLIKIINF</sequence>
<dbReference type="Proteomes" id="UP000510842">
    <property type="component" value="Chromosome"/>
</dbReference>
<dbReference type="EMBL" id="LR744089">
    <property type="protein sequence ID" value="CAA3708831.1"/>
    <property type="molecule type" value="Genomic_DNA"/>
</dbReference>
<reference evidence="1 2" key="1">
    <citation type="submission" date="2019-12" db="EMBL/GenBank/DDBJ databases">
        <authorList>
            <person name="Santos-Garcia D."/>
            <person name="Santos-Garcia D."/>
            <person name="Santos-Garcia D."/>
        </authorList>
    </citation>
    <scope>NUCLEOTIDE SEQUENCE [LARGE SCALE GENOMIC DNA]</scope>
    <source>
        <strain evidence="1">PeMo</strain>
    </source>
</reference>
<accession>A0A6S6S5F6</accession>
<dbReference type="InterPro" id="IPR020568">
    <property type="entry name" value="Ribosomal_Su5_D2-typ_SF"/>
</dbReference>
<protein>
    <submittedName>
        <fullName evidence="1">Uncharacterized protein</fullName>
    </submittedName>
</protein>